<sequence length="1167" mass="126970">MENLSDEDKSIGAFGTRPGTHRRKRRYRHSYAESDLSRRMYLLAASLSIEPNLLRHYVASVRGGVVRGRRVVDTDKDSISEEGLLVPTVDVFQQSVCSPLSSEAAPCTGDAIEQNIPSELQAILEALVLPFAKRQSNFRSPTRRKGPSSVPVSTNKLLLRKNRKVSSLHWEVTGGTSTKKNGSHAGSWGWGSFMKSDVRASTASRNPLSCSDHDGLESACYEDRRGDIRSSSATMISTCSSFSSSFSSSCSQGSYVREEEEISNGAFPLLLGEEGEPQSIDPLPFDTAAEAEMPVPRRRCNNAIEGDNSSNMCHATEKLLEELVRPLLLARENLRPPTISSGDGNANKAAYLGQCMQLLPQELRTTAGVTRLCSLYPPFASLLLEAFVKESAQRCSMSAITRIVVSRLTELVAPVLLSQRMRPRSDDCVDVAKTPEKVTGVPQSETYHTMAIRAQQSLARTILSLVGMLDDSLWTLTLCGILIRLQLVSPTELYPILHRHAHELSKLPQQWTHEVALAYCIVTYEGLKWAALAEEERCNNKKTFKQEESLLSVGKEEGAQRATQDGESEVISQISITQIFIEDTFGRTSGIPNARGGEHKEIEEHDLTNVFEMMVSSMKGQNINYTQGEGGGITPPINAPSPSAETALAVPHQPHDVQNSGNSKSNSVATNEVQWNFPEKVPTEVSVPVATVMTCMMLCAGPQSERTVVKLGQWCLRCLIVLRAAPCAVGLTHIMLKYPHILQKAVVHSVFLEQNINYVSALLTATNSFNTSNVGSNEGGNSKGANSKATVSFCEAVLMEGCRLADAALQEQSRVLAAGHLRFVWDNSAQANGAFVGKLHPLLYELQEVQCYLLMVLQALIVLRTASLCNEAQEQLANLFVTSARLRVATATTGANNTTAPADRGVGDSCEESSLVSSQFVQLVDEVFRTVACAADVFLHFSTGCPRRFCESLGPLSEPQNTLFDELRRSGAWDAHVEYLETVQAAATAYSVLPPSPLISHPSKTNDKGAEASHAATTSSSEPHGEVACDSTHMTPLTVREMIAHTEAVVGDAVSQQDGGEGETPLVAGRLPCSGEPFSFSEAVEECSNGSAAGVGGLTARQKHWWLRRMIVYFMERWWHCRGGVQVVFPFASSLVGYDNLGSNADNLKLLSGVAERSFLQCCAQSF</sequence>
<proteinExistence type="predicted"/>
<name>A0A1G4IGR0_TRYEQ</name>
<feature type="compositionally biased region" description="Basic and acidic residues" evidence="1">
    <location>
        <begin position="1"/>
        <end position="10"/>
    </location>
</feature>
<gene>
    <name evidence="2" type="ORF">TEOVI_000309700</name>
</gene>
<evidence type="ECO:0000256" key="1">
    <source>
        <dbReference type="SAM" id="MobiDB-lite"/>
    </source>
</evidence>
<dbReference type="EMBL" id="CZPT02001654">
    <property type="protein sequence ID" value="SCU71516.1"/>
    <property type="molecule type" value="Genomic_DNA"/>
</dbReference>
<dbReference type="GeneID" id="92377037"/>
<evidence type="ECO:0000313" key="2">
    <source>
        <dbReference type="EMBL" id="SCU71516.1"/>
    </source>
</evidence>
<dbReference type="VEuPathDB" id="TriTrypDB:TEOVI_000309700"/>
<reference evidence="2" key="1">
    <citation type="submission" date="2016-09" db="EMBL/GenBank/DDBJ databases">
        <authorList>
            <person name="Hebert L."/>
            <person name="Moumen B."/>
        </authorList>
    </citation>
    <scope>NUCLEOTIDE SEQUENCE [LARGE SCALE GENOMIC DNA]</scope>
    <source>
        <strain evidence="2">OVI</strain>
    </source>
</reference>
<keyword evidence="3" id="KW-1185">Reference proteome</keyword>
<feature type="compositionally biased region" description="Low complexity" evidence="1">
    <location>
        <begin position="1012"/>
        <end position="1022"/>
    </location>
</feature>
<dbReference type="AlphaFoldDB" id="A0A1G4IGR0"/>
<organism evidence="2 3">
    <name type="scientific">Trypanosoma equiperdum</name>
    <dbReference type="NCBI Taxonomy" id="5694"/>
    <lineage>
        <taxon>Eukaryota</taxon>
        <taxon>Discoba</taxon>
        <taxon>Euglenozoa</taxon>
        <taxon>Kinetoplastea</taxon>
        <taxon>Metakinetoplastina</taxon>
        <taxon>Trypanosomatida</taxon>
        <taxon>Trypanosomatidae</taxon>
        <taxon>Trypanosoma</taxon>
    </lineage>
</organism>
<comment type="caution">
    <text evidence="2">The sequence shown here is derived from an EMBL/GenBank/DDBJ whole genome shotgun (WGS) entry which is preliminary data.</text>
</comment>
<evidence type="ECO:0000313" key="3">
    <source>
        <dbReference type="Proteomes" id="UP000195570"/>
    </source>
</evidence>
<feature type="region of interest" description="Disordered" evidence="1">
    <location>
        <begin position="998"/>
        <end position="1029"/>
    </location>
</feature>
<dbReference type="RefSeq" id="XP_067082165.1">
    <property type="nucleotide sequence ID" value="XM_067226064.1"/>
</dbReference>
<dbReference type="Proteomes" id="UP000195570">
    <property type="component" value="Unassembled WGS sequence"/>
</dbReference>
<protein>
    <submittedName>
        <fullName evidence="2">Uncharacterized protein</fullName>
    </submittedName>
</protein>
<accession>A0A1G4IGR0</accession>
<feature type="region of interest" description="Disordered" evidence="1">
    <location>
        <begin position="1"/>
        <end position="27"/>
    </location>
</feature>